<proteinExistence type="predicted"/>
<organism evidence="7 8">
    <name type="scientific">Flavobacterium orientale</name>
    <dbReference type="NCBI Taxonomy" id="1756020"/>
    <lineage>
        <taxon>Bacteria</taxon>
        <taxon>Pseudomonadati</taxon>
        <taxon>Bacteroidota</taxon>
        <taxon>Flavobacteriia</taxon>
        <taxon>Flavobacteriales</taxon>
        <taxon>Flavobacteriaceae</taxon>
        <taxon>Flavobacterium</taxon>
    </lineage>
</organism>
<keyword evidence="3" id="KW-0479">Metal-binding</keyword>
<comment type="cofactor">
    <cofactor evidence="1">
        <name>[4Fe-4S] cluster</name>
        <dbReference type="ChEBI" id="CHEBI:49883"/>
    </cofactor>
</comment>
<dbReference type="Proteomes" id="UP000625735">
    <property type="component" value="Unassembled WGS sequence"/>
</dbReference>
<feature type="domain" description="Radical SAM core" evidence="6">
    <location>
        <begin position="128"/>
        <end position="347"/>
    </location>
</feature>
<dbReference type="InterPro" id="IPR013785">
    <property type="entry name" value="Aldolase_TIM"/>
</dbReference>
<dbReference type="GO" id="GO:0046872">
    <property type="term" value="F:metal ion binding"/>
    <property type="evidence" value="ECO:0007669"/>
    <property type="project" value="UniProtKB-KW"/>
</dbReference>
<reference evidence="7" key="1">
    <citation type="journal article" date="2014" name="Int. J. Syst. Evol. Microbiol.">
        <title>Complete genome sequence of Corynebacterium casei LMG S-19264T (=DSM 44701T), isolated from a smear-ripened cheese.</title>
        <authorList>
            <consortium name="US DOE Joint Genome Institute (JGI-PGF)"/>
            <person name="Walter F."/>
            <person name="Albersmeier A."/>
            <person name="Kalinowski J."/>
            <person name="Ruckert C."/>
        </authorList>
    </citation>
    <scope>NUCLEOTIDE SEQUENCE</scope>
    <source>
        <strain evidence="7">CGMCC 1.12506</strain>
    </source>
</reference>
<dbReference type="PANTHER" id="PTHR11228">
    <property type="entry name" value="RADICAL SAM DOMAIN PROTEIN"/>
    <property type="match status" value="1"/>
</dbReference>
<dbReference type="SUPFAM" id="SSF102114">
    <property type="entry name" value="Radical SAM enzymes"/>
    <property type="match status" value="1"/>
</dbReference>
<evidence type="ECO:0000313" key="7">
    <source>
        <dbReference type="EMBL" id="GGD15683.1"/>
    </source>
</evidence>
<keyword evidence="5" id="KW-0411">Iron-sulfur</keyword>
<dbReference type="GO" id="GO:0003824">
    <property type="term" value="F:catalytic activity"/>
    <property type="evidence" value="ECO:0007669"/>
    <property type="project" value="InterPro"/>
</dbReference>
<dbReference type="InterPro" id="IPR058240">
    <property type="entry name" value="rSAM_sf"/>
</dbReference>
<evidence type="ECO:0000313" key="8">
    <source>
        <dbReference type="Proteomes" id="UP000625735"/>
    </source>
</evidence>
<keyword evidence="8" id="KW-1185">Reference proteome</keyword>
<reference evidence="7" key="2">
    <citation type="submission" date="2020-09" db="EMBL/GenBank/DDBJ databases">
        <authorList>
            <person name="Sun Q."/>
            <person name="Zhou Y."/>
        </authorList>
    </citation>
    <scope>NUCLEOTIDE SEQUENCE</scope>
    <source>
        <strain evidence="7">CGMCC 1.12506</strain>
    </source>
</reference>
<dbReference type="InterPro" id="IPR007197">
    <property type="entry name" value="rSAM"/>
</dbReference>
<dbReference type="SFLD" id="SFLDS00029">
    <property type="entry name" value="Radical_SAM"/>
    <property type="match status" value="1"/>
</dbReference>
<keyword evidence="2" id="KW-0949">S-adenosyl-L-methionine</keyword>
<evidence type="ECO:0000256" key="5">
    <source>
        <dbReference type="ARBA" id="ARBA00023014"/>
    </source>
</evidence>
<dbReference type="InterPro" id="IPR050377">
    <property type="entry name" value="Radical_SAM_PqqE_MftC-like"/>
</dbReference>
<evidence type="ECO:0000256" key="1">
    <source>
        <dbReference type="ARBA" id="ARBA00001966"/>
    </source>
</evidence>
<dbReference type="PROSITE" id="PS51918">
    <property type="entry name" value="RADICAL_SAM"/>
    <property type="match status" value="1"/>
</dbReference>
<evidence type="ECO:0000259" key="6">
    <source>
        <dbReference type="PROSITE" id="PS51918"/>
    </source>
</evidence>
<evidence type="ECO:0000256" key="4">
    <source>
        <dbReference type="ARBA" id="ARBA00023004"/>
    </source>
</evidence>
<accession>A0A916XW60</accession>
<comment type="caution">
    <text evidence="7">The sequence shown here is derived from an EMBL/GenBank/DDBJ whole genome shotgun (WGS) entry which is preliminary data.</text>
</comment>
<sequence length="415" mass="48182">MINYPKYNQLVLTQNDTKSILNQPQIASIKKSRNIITGLKKEWIEILFRITIFKIAIKNYRNPWHWIYVPLRLDKKRRKAIGEHRLFKLIHLNNRYYWGLYTPGWNGNSFQNFIASEMNRIIPMKKKVNQFINAYVSITKKCSLRCEHCYEWENLNTKDNLSTEVIVSNITKIQQKGVSQIHLTGGEPLLRIAAILEILEHCDKKNTDFWVLTSGFKLTDENAKNLHLGGLTGVFISLDHFDPEKHNTFRGYKDAFYWAKEGVKNAINNNLVVALSICVTNEFTSTENLISYAKLAKEWGVSFIQLLEPKEVGHYTDKNVVLSNEKTALLDDFYFNMNYNSDNKSFPLISYHGYYQRRQGCYASGNRSFYLDANGDFNSCPFCHQKSGSIFNDNFDDCITDMISKGCPNYTQIKT</sequence>
<evidence type="ECO:0000256" key="2">
    <source>
        <dbReference type="ARBA" id="ARBA00022691"/>
    </source>
</evidence>
<name>A0A916XW60_9FLAO</name>
<dbReference type="RefSeq" id="WP_188360762.1">
    <property type="nucleotide sequence ID" value="NZ_BMFG01000001.1"/>
</dbReference>
<dbReference type="Gene3D" id="3.20.20.70">
    <property type="entry name" value="Aldolase class I"/>
    <property type="match status" value="1"/>
</dbReference>
<dbReference type="CDD" id="cd01335">
    <property type="entry name" value="Radical_SAM"/>
    <property type="match status" value="1"/>
</dbReference>
<dbReference type="SFLD" id="SFLDG01067">
    <property type="entry name" value="SPASM/twitch_domain_containing"/>
    <property type="match status" value="1"/>
</dbReference>
<dbReference type="GO" id="GO:0006783">
    <property type="term" value="P:heme biosynthetic process"/>
    <property type="evidence" value="ECO:0007669"/>
    <property type="project" value="TreeGrafter"/>
</dbReference>
<keyword evidence="4" id="KW-0408">Iron</keyword>
<protein>
    <recommendedName>
        <fullName evidence="6">Radical SAM core domain-containing protein</fullName>
    </recommendedName>
</protein>
<dbReference type="SFLD" id="SFLDG01386">
    <property type="entry name" value="main_SPASM_domain-containing"/>
    <property type="match status" value="1"/>
</dbReference>
<dbReference type="AlphaFoldDB" id="A0A916XW60"/>
<gene>
    <name evidence="7" type="ORF">GCM10011343_03300</name>
</gene>
<dbReference type="EMBL" id="BMFG01000001">
    <property type="protein sequence ID" value="GGD15683.1"/>
    <property type="molecule type" value="Genomic_DNA"/>
</dbReference>
<dbReference type="PANTHER" id="PTHR11228:SF7">
    <property type="entry name" value="PQQA PEPTIDE CYCLASE"/>
    <property type="match status" value="1"/>
</dbReference>
<dbReference type="Pfam" id="PF04055">
    <property type="entry name" value="Radical_SAM"/>
    <property type="match status" value="1"/>
</dbReference>
<dbReference type="GO" id="GO:0051536">
    <property type="term" value="F:iron-sulfur cluster binding"/>
    <property type="evidence" value="ECO:0007669"/>
    <property type="project" value="UniProtKB-KW"/>
</dbReference>
<evidence type="ECO:0000256" key="3">
    <source>
        <dbReference type="ARBA" id="ARBA00022723"/>
    </source>
</evidence>